<dbReference type="EMBL" id="FUYC01000007">
    <property type="protein sequence ID" value="SKA84621.1"/>
    <property type="molecule type" value="Genomic_DNA"/>
</dbReference>
<keyword evidence="6 8" id="KW-0472">Membrane</keyword>
<comment type="catalytic activity">
    <reaction evidence="7">
        <text>a quinone + NADH + 5 H(+)(in) = a quinol + NAD(+) + 4 H(+)(out)</text>
        <dbReference type="Rhea" id="RHEA:57888"/>
        <dbReference type="ChEBI" id="CHEBI:15378"/>
        <dbReference type="ChEBI" id="CHEBI:24646"/>
        <dbReference type="ChEBI" id="CHEBI:57540"/>
        <dbReference type="ChEBI" id="CHEBI:57945"/>
        <dbReference type="ChEBI" id="CHEBI:132124"/>
    </reaction>
</comment>
<evidence type="ECO:0000256" key="8">
    <source>
        <dbReference type="SAM" id="Phobius"/>
    </source>
</evidence>
<dbReference type="InterPro" id="IPR000440">
    <property type="entry name" value="NADH_UbQ/plastoQ_OxRdtase_su3"/>
</dbReference>
<evidence type="ECO:0000256" key="4">
    <source>
        <dbReference type="ARBA" id="ARBA00022692"/>
    </source>
</evidence>
<keyword evidence="7" id="KW-0874">Quinone</keyword>
<feature type="transmembrane region" description="Helical" evidence="8">
    <location>
        <begin position="6"/>
        <end position="32"/>
    </location>
</feature>
<comment type="similarity">
    <text evidence="2 7">Belongs to the complex I subunit 3 family.</text>
</comment>
<gene>
    <name evidence="9" type="ORF">SAMN02745704_01788</name>
</gene>
<keyword evidence="10" id="KW-1185">Reference proteome</keyword>
<evidence type="ECO:0000256" key="3">
    <source>
        <dbReference type="ARBA" id="ARBA00022448"/>
    </source>
</evidence>
<dbReference type="GO" id="GO:0008137">
    <property type="term" value="F:NADH dehydrogenase (ubiquinone) activity"/>
    <property type="evidence" value="ECO:0007669"/>
    <property type="project" value="InterPro"/>
</dbReference>
<dbReference type="Gene3D" id="1.20.58.1610">
    <property type="entry name" value="NADH:ubiquinone/plastoquinone oxidoreductase, chain 3"/>
    <property type="match status" value="1"/>
</dbReference>
<dbReference type="PANTHER" id="PTHR11058">
    <property type="entry name" value="NADH-UBIQUINONE OXIDOREDUCTASE CHAIN 3"/>
    <property type="match status" value="1"/>
</dbReference>
<reference evidence="9 10" key="1">
    <citation type="submission" date="2017-02" db="EMBL/GenBank/DDBJ databases">
        <authorList>
            <person name="Peterson S.W."/>
        </authorList>
    </citation>
    <scope>NUCLEOTIDE SEQUENCE [LARGE SCALE GENOMIC DNA]</scope>
    <source>
        <strain evidence="9 10">DSM 16080</strain>
    </source>
</reference>
<comment type="function">
    <text evidence="7">NDH-1 shuttles electrons from NADH, via FMN and iron-sulfur (Fe-S) centers, to quinones in the respiratory chain.</text>
</comment>
<organism evidence="9 10">
    <name type="scientific">Paucidesulfovibrio gracilis DSM 16080</name>
    <dbReference type="NCBI Taxonomy" id="1121449"/>
    <lineage>
        <taxon>Bacteria</taxon>
        <taxon>Pseudomonadati</taxon>
        <taxon>Thermodesulfobacteriota</taxon>
        <taxon>Desulfovibrionia</taxon>
        <taxon>Desulfovibrionales</taxon>
        <taxon>Desulfovibrionaceae</taxon>
        <taxon>Paucidesulfovibrio</taxon>
    </lineage>
</organism>
<evidence type="ECO:0000256" key="1">
    <source>
        <dbReference type="ARBA" id="ARBA00004370"/>
    </source>
</evidence>
<comment type="subcellular location">
    <subcellularLocation>
        <location evidence="7">Cell membrane</location>
        <topology evidence="7">Multi-pass membrane protein</topology>
    </subcellularLocation>
    <subcellularLocation>
        <location evidence="1">Membrane</location>
    </subcellularLocation>
</comment>
<dbReference type="InterPro" id="IPR038430">
    <property type="entry name" value="NDAH_ubi_oxred_su3_sf"/>
</dbReference>
<accession>A0A1T4X6X7</accession>
<dbReference type="OrthoDB" id="9791970at2"/>
<dbReference type="RefSeq" id="WP_078717350.1">
    <property type="nucleotide sequence ID" value="NZ_FUYC01000007.1"/>
</dbReference>
<evidence type="ECO:0000256" key="5">
    <source>
        <dbReference type="ARBA" id="ARBA00022989"/>
    </source>
</evidence>
<keyword evidence="7" id="KW-0520">NAD</keyword>
<feature type="transmembrane region" description="Helical" evidence="8">
    <location>
        <begin position="92"/>
        <end position="114"/>
    </location>
</feature>
<keyword evidence="4 7" id="KW-0812">Transmembrane</keyword>
<name>A0A1T4X6X7_9BACT</name>
<protein>
    <recommendedName>
        <fullName evidence="7">NADH-quinone oxidoreductase subunit</fullName>
        <ecNumber evidence="7">7.1.1.-</ecNumber>
    </recommendedName>
</protein>
<evidence type="ECO:0000256" key="7">
    <source>
        <dbReference type="RuleBase" id="RU003639"/>
    </source>
</evidence>
<dbReference type="Pfam" id="PF00507">
    <property type="entry name" value="Oxidored_q4"/>
    <property type="match status" value="1"/>
</dbReference>
<dbReference type="GO" id="GO:0048038">
    <property type="term" value="F:quinone binding"/>
    <property type="evidence" value="ECO:0007669"/>
    <property type="project" value="UniProtKB-KW"/>
</dbReference>
<dbReference type="STRING" id="1121449.SAMN02745704_01788"/>
<keyword evidence="5 8" id="KW-1133">Transmembrane helix</keyword>
<dbReference type="GO" id="GO:0005886">
    <property type="term" value="C:plasma membrane"/>
    <property type="evidence" value="ECO:0007669"/>
    <property type="project" value="UniProtKB-SubCell"/>
</dbReference>
<evidence type="ECO:0000313" key="9">
    <source>
        <dbReference type="EMBL" id="SKA84621.1"/>
    </source>
</evidence>
<sequence length="126" mass="14128">MVFSWLHLAIVLFLLGGLLFGVGPLILAVLLGPQARGGDLGMPFECGMRPHGSSWVKWGISYYCYALIFLAFDVDVLYLFPVATAYGSIEGWLPFVKVFIFLFVLGVSIVYFWAKGVFSWPRRINL</sequence>
<evidence type="ECO:0000256" key="2">
    <source>
        <dbReference type="ARBA" id="ARBA00008472"/>
    </source>
</evidence>
<dbReference type="AlphaFoldDB" id="A0A1T4X6X7"/>
<proteinExistence type="inferred from homology"/>
<evidence type="ECO:0000256" key="6">
    <source>
        <dbReference type="ARBA" id="ARBA00023136"/>
    </source>
</evidence>
<dbReference type="EC" id="7.1.1.-" evidence="7"/>
<dbReference type="GO" id="GO:0030964">
    <property type="term" value="C:NADH dehydrogenase complex"/>
    <property type="evidence" value="ECO:0007669"/>
    <property type="project" value="TreeGrafter"/>
</dbReference>
<dbReference type="PANTHER" id="PTHR11058:SF9">
    <property type="entry name" value="NADH-UBIQUINONE OXIDOREDUCTASE CHAIN 3"/>
    <property type="match status" value="1"/>
</dbReference>
<keyword evidence="3" id="KW-0813">Transport</keyword>
<dbReference type="Proteomes" id="UP000190027">
    <property type="component" value="Unassembled WGS sequence"/>
</dbReference>
<evidence type="ECO:0000313" key="10">
    <source>
        <dbReference type="Proteomes" id="UP000190027"/>
    </source>
</evidence>